<evidence type="ECO:0000256" key="4">
    <source>
        <dbReference type="ARBA" id="ARBA00022536"/>
    </source>
</evidence>
<dbReference type="PROSITE" id="PS50927">
    <property type="entry name" value="BULB_LECTIN"/>
    <property type="match status" value="1"/>
</dbReference>
<dbReference type="GO" id="GO:0016020">
    <property type="term" value="C:membrane"/>
    <property type="evidence" value="ECO:0007669"/>
    <property type="project" value="UniProtKB-SubCell"/>
</dbReference>
<evidence type="ECO:0000256" key="1">
    <source>
        <dbReference type="ARBA" id="ARBA00004479"/>
    </source>
</evidence>
<dbReference type="GO" id="GO:0030246">
    <property type="term" value="F:carbohydrate binding"/>
    <property type="evidence" value="ECO:0007669"/>
    <property type="project" value="UniProtKB-KW"/>
</dbReference>
<keyword evidence="5" id="KW-0808">Transferase</keyword>
<dbReference type="PROSITE" id="PS00108">
    <property type="entry name" value="PROTEIN_KINASE_ST"/>
    <property type="match status" value="1"/>
</dbReference>
<evidence type="ECO:0000256" key="19">
    <source>
        <dbReference type="PROSITE-ProRule" id="PRU10141"/>
    </source>
</evidence>
<proteinExistence type="predicted"/>
<dbReference type="GO" id="GO:0005524">
    <property type="term" value="F:ATP binding"/>
    <property type="evidence" value="ECO:0007669"/>
    <property type="project" value="UniProtKB-UniRule"/>
</dbReference>
<dbReference type="Gene3D" id="1.10.510.10">
    <property type="entry name" value="Transferase(Phosphotransferase) domain 1"/>
    <property type="match status" value="1"/>
</dbReference>
<evidence type="ECO:0000313" key="24">
    <source>
        <dbReference type="EMBL" id="KAA8549591.1"/>
    </source>
</evidence>
<dbReference type="InterPro" id="IPR008271">
    <property type="entry name" value="Ser/Thr_kinase_AS"/>
</dbReference>
<feature type="region of interest" description="Disordered" evidence="20">
    <location>
        <begin position="281"/>
        <end position="303"/>
    </location>
</feature>
<comment type="catalytic activity">
    <reaction evidence="17">
        <text>L-threonyl-[protein] + ATP = O-phospho-L-threonyl-[protein] + ADP + H(+)</text>
        <dbReference type="Rhea" id="RHEA:46608"/>
        <dbReference type="Rhea" id="RHEA-COMP:11060"/>
        <dbReference type="Rhea" id="RHEA-COMP:11605"/>
        <dbReference type="ChEBI" id="CHEBI:15378"/>
        <dbReference type="ChEBI" id="CHEBI:30013"/>
        <dbReference type="ChEBI" id="CHEBI:30616"/>
        <dbReference type="ChEBI" id="CHEBI:61977"/>
        <dbReference type="ChEBI" id="CHEBI:456216"/>
        <dbReference type="EC" id="2.7.11.1"/>
    </reaction>
</comment>
<evidence type="ECO:0000256" key="21">
    <source>
        <dbReference type="SAM" id="Phobius"/>
    </source>
</evidence>
<keyword evidence="16" id="KW-0325">Glycoprotein</keyword>
<dbReference type="PROSITE" id="PS50011">
    <property type="entry name" value="PROTEIN_KINASE_DOM"/>
    <property type="match status" value="1"/>
</dbReference>
<evidence type="ECO:0000256" key="7">
    <source>
        <dbReference type="ARBA" id="ARBA00022729"/>
    </source>
</evidence>
<dbReference type="Pfam" id="PF00069">
    <property type="entry name" value="Pkinase"/>
    <property type="match status" value="1"/>
</dbReference>
<keyword evidence="13 21" id="KW-0472">Membrane</keyword>
<evidence type="ECO:0000256" key="12">
    <source>
        <dbReference type="ARBA" id="ARBA00022989"/>
    </source>
</evidence>
<dbReference type="InterPro" id="IPR017441">
    <property type="entry name" value="Protein_kinase_ATP_BS"/>
</dbReference>
<evidence type="ECO:0000256" key="11">
    <source>
        <dbReference type="ARBA" id="ARBA00022840"/>
    </source>
</evidence>
<evidence type="ECO:0000256" key="16">
    <source>
        <dbReference type="ARBA" id="ARBA00023180"/>
    </source>
</evidence>
<dbReference type="Proteomes" id="UP000325577">
    <property type="component" value="Linkage Group LG0"/>
</dbReference>
<evidence type="ECO:0000256" key="9">
    <source>
        <dbReference type="ARBA" id="ARBA00022741"/>
    </source>
</evidence>
<dbReference type="PANTHER" id="PTHR47976:SF15">
    <property type="entry name" value="G-TYPE LECTIN S-RECEPTOR-LIKE SERINE_THREONINE-PROTEIN KINASE RLK1"/>
    <property type="match status" value="1"/>
</dbReference>
<dbReference type="CDD" id="cd00028">
    <property type="entry name" value="B_lectin"/>
    <property type="match status" value="1"/>
</dbReference>
<keyword evidence="11 19" id="KW-0067">ATP-binding</keyword>
<dbReference type="PROSITE" id="PS00107">
    <property type="entry name" value="PROTEIN_KINASE_ATP"/>
    <property type="match status" value="1"/>
</dbReference>
<feature type="transmembrane region" description="Helical" evidence="21">
    <location>
        <begin position="84"/>
        <end position="102"/>
    </location>
</feature>
<dbReference type="GO" id="GO:0106310">
    <property type="term" value="F:protein serine kinase activity"/>
    <property type="evidence" value="ECO:0007669"/>
    <property type="project" value="RHEA"/>
</dbReference>
<reference evidence="24 25" key="1">
    <citation type="submission" date="2019-09" db="EMBL/GenBank/DDBJ databases">
        <title>A chromosome-level genome assembly of the Chinese tupelo Nyssa sinensis.</title>
        <authorList>
            <person name="Yang X."/>
            <person name="Kang M."/>
            <person name="Yang Y."/>
            <person name="Xiong H."/>
            <person name="Wang M."/>
            <person name="Zhang Z."/>
            <person name="Wang Z."/>
            <person name="Wu H."/>
            <person name="Ma T."/>
            <person name="Liu J."/>
            <person name="Xi Z."/>
        </authorList>
    </citation>
    <scope>NUCLEOTIDE SEQUENCE [LARGE SCALE GENOMIC DNA]</scope>
    <source>
        <strain evidence="24">J267</strain>
        <tissue evidence="24">Leaf</tissue>
    </source>
</reference>
<evidence type="ECO:0000256" key="14">
    <source>
        <dbReference type="ARBA" id="ARBA00023157"/>
    </source>
</evidence>
<evidence type="ECO:0000256" key="8">
    <source>
        <dbReference type="ARBA" id="ARBA00022734"/>
    </source>
</evidence>
<keyword evidence="10" id="KW-0418">Kinase</keyword>
<feature type="compositionally biased region" description="Low complexity" evidence="20">
    <location>
        <begin position="293"/>
        <end position="303"/>
    </location>
</feature>
<evidence type="ECO:0000256" key="2">
    <source>
        <dbReference type="ARBA" id="ARBA00012513"/>
    </source>
</evidence>
<dbReference type="EMBL" id="CM018031">
    <property type="protein sequence ID" value="KAA8549591.1"/>
    <property type="molecule type" value="Genomic_DNA"/>
</dbReference>
<dbReference type="Pfam" id="PF01453">
    <property type="entry name" value="B_lectin"/>
    <property type="match status" value="1"/>
</dbReference>
<evidence type="ECO:0000256" key="10">
    <source>
        <dbReference type="ARBA" id="ARBA00022777"/>
    </source>
</evidence>
<accession>A0A5J5C7H0</accession>
<keyword evidence="7" id="KW-0732">Signal</keyword>
<evidence type="ECO:0000313" key="25">
    <source>
        <dbReference type="Proteomes" id="UP000325577"/>
    </source>
</evidence>
<keyword evidence="15" id="KW-0675">Receptor</keyword>
<sequence length="888" mass="99918">METSGGECAILTDWACDCYCEGTLDALVEGDMEAMNDRTKLERFIMVAIWCIQEDMSLTPTMRKVTQMLEGVAEVMVPPCPNPFILAMAYALPCLLFLPFLLPFSAVAQSNGNVTIRASLSATDEASSWLSPSGDFAFGFHKLDNNLFLLSIWYDKIPDKTIVWYANKGKPVPEGSKVELTTDRGLVLNNPQGEVIWESDSITRAAAYGYMNDTGNFALKDRNSEEVWSSFKYPTDTLLPTQIMERGGVLTSRQTETNFSPGRFQFAFLTNGNLELRTLNLPSNHPNQPYYKSGNNDDTNSSNSVSQLVFNESGYIYILGVNDQRFMLAEGELVSATYFYHRATLTFDGVFTQYYHPKTSAGNNSWTPHWSKPDNICTGQAAFEGSGTCGYNSVCRLNAYQRPTCECPRGYTLLDPNDQFGSCKPNFILGCEDGPHSSKDLYDLEELPNTDWPFSDYQLLEPFTEGECRNSCLQDCMCHVAIFRDRSCWKKKLPLSNGRTDRTERSKAFIKVGKGNSPQSPRLIPTPKPRKKNQDILILVGSVFLGSSVFLNFILIAAIFPGFFFIYKKKVRRIHRGKSIVDTNLHCFTYKELAEATNGFKEELGKGAFGIVYKGEINTGSGNFVAVKKLDRMVQEGEKEFKAEVNVIGQTHHKNLVRLIGFCNEGAQRLLVYEYMSNGTLASFLFGDSKPSWNMRTQIAFGIARGLLYLHEECSTQIIHCDIKPQNILLDDYYNARISDFGLAKLLMIGQSQTHTAIRGTKGYVAPEWFRNMPVTVKVDVYSFGVLLLEIICCRRSVDMETRGVEYAILTDWAYDCYREGTIEPLVEGDMEAMNDRTKLERFIMVAIWCIQEDMSLRPTMKKVTQMLEGVIEVKAPPCPNPFTSTVG</sequence>
<dbReference type="InterPro" id="IPR011009">
    <property type="entry name" value="Kinase-like_dom_sf"/>
</dbReference>
<dbReference type="FunFam" id="1.10.510.10:FF:000237">
    <property type="entry name" value="G-type lectin S-receptor-like serine/threonine-protein kinase"/>
    <property type="match status" value="1"/>
</dbReference>
<dbReference type="InterPro" id="IPR001480">
    <property type="entry name" value="Bulb-type_lectin_dom"/>
</dbReference>
<keyword evidence="4" id="KW-0245">EGF-like domain</keyword>
<keyword evidence="14" id="KW-1015">Disulfide bond</keyword>
<protein>
    <recommendedName>
        <fullName evidence="2">non-specific serine/threonine protein kinase</fullName>
        <ecNumber evidence="2">2.7.11.1</ecNumber>
    </recommendedName>
</protein>
<dbReference type="AlphaFoldDB" id="A0A5J5C7H0"/>
<keyword evidence="9 19" id="KW-0547">Nucleotide-binding</keyword>
<dbReference type="InterPro" id="IPR051343">
    <property type="entry name" value="G-type_lectin_kinases/EP1-like"/>
</dbReference>
<evidence type="ECO:0000256" key="15">
    <source>
        <dbReference type="ARBA" id="ARBA00023170"/>
    </source>
</evidence>
<feature type="transmembrane region" description="Helical" evidence="21">
    <location>
        <begin position="536"/>
        <end position="567"/>
    </location>
</feature>
<comment type="catalytic activity">
    <reaction evidence="18">
        <text>L-seryl-[protein] + ATP = O-phospho-L-seryl-[protein] + ADP + H(+)</text>
        <dbReference type="Rhea" id="RHEA:17989"/>
        <dbReference type="Rhea" id="RHEA-COMP:9863"/>
        <dbReference type="Rhea" id="RHEA-COMP:11604"/>
        <dbReference type="ChEBI" id="CHEBI:15378"/>
        <dbReference type="ChEBI" id="CHEBI:29999"/>
        <dbReference type="ChEBI" id="CHEBI:30616"/>
        <dbReference type="ChEBI" id="CHEBI:83421"/>
        <dbReference type="ChEBI" id="CHEBI:456216"/>
        <dbReference type="EC" id="2.7.11.1"/>
    </reaction>
</comment>
<dbReference type="InterPro" id="IPR000719">
    <property type="entry name" value="Prot_kinase_dom"/>
</dbReference>
<evidence type="ECO:0000256" key="5">
    <source>
        <dbReference type="ARBA" id="ARBA00022679"/>
    </source>
</evidence>
<feature type="domain" description="Protein kinase" evidence="22">
    <location>
        <begin position="598"/>
        <end position="884"/>
    </location>
</feature>
<keyword evidence="3" id="KW-0723">Serine/threonine-protein kinase</keyword>
<evidence type="ECO:0000259" key="23">
    <source>
        <dbReference type="PROSITE" id="PS50927"/>
    </source>
</evidence>
<name>A0A5J5C7H0_9ASTE</name>
<feature type="binding site" evidence="19">
    <location>
        <position position="629"/>
    </location>
    <ligand>
        <name>ATP</name>
        <dbReference type="ChEBI" id="CHEBI:30616"/>
    </ligand>
</feature>
<evidence type="ECO:0000256" key="3">
    <source>
        <dbReference type="ARBA" id="ARBA00022527"/>
    </source>
</evidence>
<dbReference type="OrthoDB" id="1930390at2759"/>
<evidence type="ECO:0000256" key="20">
    <source>
        <dbReference type="SAM" id="MobiDB-lite"/>
    </source>
</evidence>
<evidence type="ECO:0000256" key="18">
    <source>
        <dbReference type="ARBA" id="ARBA00048679"/>
    </source>
</evidence>
<dbReference type="EC" id="2.7.11.1" evidence="2"/>
<dbReference type="SUPFAM" id="SSF56112">
    <property type="entry name" value="Protein kinase-like (PK-like)"/>
    <property type="match status" value="1"/>
</dbReference>
<dbReference type="Gene3D" id="2.90.10.10">
    <property type="entry name" value="Bulb-type lectin domain"/>
    <property type="match status" value="2"/>
</dbReference>
<organism evidence="24 25">
    <name type="scientific">Nyssa sinensis</name>
    <dbReference type="NCBI Taxonomy" id="561372"/>
    <lineage>
        <taxon>Eukaryota</taxon>
        <taxon>Viridiplantae</taxon>
        <taxon>Streptophyta</taxon>
        <taxon>Embryophyta</taxon>
        <taxon>Tracheophyta</taxon>
        <taxon>Spermatophyta</taxon>
        <taxon>Magnoliopsida</taxon>
        <taxon>eudicotyledons</taxon>
        <taxon>Gunneridae</taxon>
        <taxon>Pentapetalae</taxon>
        <taxon>asterids</taxon>
        <taxon>Cornales</taxon>
        <taxon>Nyssaceae</taxon>
        <taxon>Nyssa</taxon>
    </lineage>
</organism>
<evidence type="ECO:0000259" key="22">
    <source>
        <dbReference type="PROSITE" id="PS50011"/>
    </source>
</evidence>
<dbReference type="FunFam" id="2.90.10.10:FF:000013">
    <property type="entry name" value="G-type lectin S-receptor-like serine/threonine-protein kinase LECRK1"/>
    <property type="match status" value="1"/>
</dbReference>
<evidence type="ECO:0000256" key="17">
    <source>
        <dbReference type="ARBA" id="ARBA00047899"/>
    </source>
</evidence>
<dbReference type="PANTHER" id="PTHR47976">
    <property type="entry name" value="G-TYPE LECTIN S-RECEPTOR-LIKE SERINE/THREONINE-PROTEIN KINASE SD2-5"/>
    <property type="match status" value="1"/>
</dbReference>
<keyword evidence="25" id="KW-1185">Reference proteome</keyword>
<dbReference type="CDD" id="cd14066">
    <property type="entry name" value="STKc_IRAK"/>
    <property type="match status" value="1"/>
</dbReference>
<dbReference type="InterPro" id="IPR036426">
    <property type="entry name" value="Bulb-type_lectin_dom_sf"/>
</dbReference>
<keyword evidence="8" id="KW-0430">Lectin</keyword>
<dbReference type="GO" id="GO:0004674">
    <property type="term" value="F:protein serine/threonine kinase activity"/>
    <property type="evidence" value="ECO:0007669"/>
    <property type="project" value="UniProtKB-KW"/>
</dbReference>
<comment type="subcellular location">
    <subcellularLocation>
        <location evidence="1">Membrane</location>
        <topology evidence="1">Single-pass type I membrane protein</topology>
    </subcellularLocation>
</comment>
<gene>
    <name evidence="24" type="ORF">F0562_001391</name>
</gene>
<dbReference type="SMART" id="SM00108">
    <property type="entry name" value="B_lectin"/>
    <property type="match status" value="1"/>
</dbReference>
<dbReference type="SUPFAM" id="SSF51110">
    <property type="entry name" value="alpha-D-mannose-specific plant lectins"/>
    <property type="match status" value="1"/>
</dbReference>
<keyword evidence="12 21" id="KW-1133">Transmembrane helix</keyword>
<dbReference type="SMART" id="SM00220">
    <property type="entry name" value="S_TKc"/>
    <property type="match status" value="1"/>
</dbReference>
<keyword evidence="6 21" id="KW-0812">Transmembrane</keyword>
<feature type="domain" description="Bulb-type lectin" evidence="23">
    <location>
        <begin position="115"/>
        <end position="232"/>
    </location>
</feature>
<evidence type="ECO:0000256" key="13">
    <source>
        <dbReference type="ARBA" id="ARBA00023136"/>
    </source>
</evidence>
<evidence type="ECO:0000256" key="6">
    <source>
        <dbReference type="ARBA" id="ARBA00022692"/>
    </source>
</evidence>
<dbReference type="Gene3D" id="3.30.200.20">
    <property type="entry name" value="Phosphorylase Kinase, domain 1"/>
    <property type="match status" value="1"/>
</dbReference>
<dbReference type="FunFam" id="3.30.200.20:FF:000059">
    <property type="entry name" value="S-receptor-like serine/threonine-protein kinase"/>
    <property type="match status" value="1"/>
</dbReference>